<keyword evidence="2" id="KW-0547">Nucleotide-binding</keyword>
<dbReference type="GO" id="GO:0005524">
    <property type="term" value="F:ATP binding"/>
    <property type="evidence" value="ECO:0007669"/>
    <property type="project" value="UniProtKB-KW"/>
</dbReference>
<dbReference type="InterPro" id="IPR027065">
    <property type="entry name" value="Lon_Prtase"/>
</dbReference>
<dbReference type="SMART" id="SM00464">
    <property type="entry name" value="LON"/>
    <property type="match status" value="1"/>
</dbReference>
<dbReference type="RefSeq" id="XP_040726367.1">
    <property type="nucleotide sequence ID" value="XM_040866739.1"/>
</dbReference>
<keyword evidence="5" id="KW-0067">ATP-binding</keyword>
<proteinExistence type="predicted"/>
<keyword evidence="3" id="KW-0378">Hydrolase</keyword>
<evidence type="ECO:0000256" key="5">
    <source>
        <dbReference type="ARBA" id="ARBA00022840"/>
    </source>
</evidence>
<evidence type="ECO:0000313" key="8">
    <source>
        <dbReference type="Proteomes" id="UP000193685"/>
    </source>
</evidence>
<dbReference type="Proteomes" id="UP000193685">
    <property type="component" value="Unassembled WGS sequence"/>
</dbReference>
<comment type="caution">
    <text evidence="7">The sequence shown here is derived from an EMBL/GenBank/DDBJ whole genome shotgun (WGS) entry which is preliminary data.</text>
</comment>
<dbReference type="GO" id="GO:0004176">
    <property type="term" value="F:ATP-dependent peptidase activity"/>
    <property type="evidence" value="ECO:0007669"/>
    <property type="project" value="InterPro"/>
</dbReference>
<dbReference type="GO" id="GO:0030163">
    <property type="term" value="P:protein catabolic process"/>
    <property type="evidence" value="ECO:0007669"/>
    <property type="project" value="InterPro"/>
</dbReference>
<dbReference type="Gene3D" id="2.30.130.40">
    <property type="entry name" value="LON domain-like"/>
    <property type="match status" value="1"/>
</dbReference>
<evidence type="ECO:0000259" key="6">
    <source>
        <dbReference type="PROSITE" id="PS51787"/>
    </source>
</evidence>
<dbReference type="SUPFAM" id="SSF88697">
    <property type="entry name" value="PUA domain-like"/>
    <property type="match status" value="1"/>
</dbReference>
<dbReference type="InterPro" id="IPR015947">
    <property type="entry name" value="PUA-like_sf"/>
</dbReference>
<dbReference type="STRING" id="56484.A0A1Y2FK91"/>
<keyword evidence="4" id="KW-0720">Serine protease</keyword>
<protein>
    <submittedName>
        <fullName evidence="7">ATP-dependent protease La domain-domain-containing protein</fullName>
    </submittedName>
</protein>
<feature type="domain" description="Lon N-terminal" evidence="6">
    <location>
        <begin position="9"/>
        <end position="227"/>
    </location>
</feature>
<evidence type="ECO:0000256" key="3">
    <source>
        <dbReference type="ARBA" id="ARBA00022801"/>
    </source>
</evidence>
<dbReference type="PANTHER" id="PTHR10046">
    <property type="entry name" value="ATP DEPENDENT LON PROTEASE FAMILY MEMBER"/>
    <property type="match status" value="1"/>
</dbReference>
<dbReference type="InterPro" id="IPR003111">
    <property type="entry name" value="Lon_prtase_N"/>
</dbReference>
<sequence>MAAATPAILPVIPLLKESILFPSLVLRLVVDRKDTAAHLSSLVYATDPSPLIACIPQRLDSTRTADPITASISEIKANLATYGCLGRLIRMERTNGTVIAVIEGRSRIRMDACHVAKDGSGMLEAQVTYFKDGPLATTDMDAQTRLASLKGASTELITTLKGLKLPAVLLRRLENFIGKANGDNAGQLCDLMSSVVEGSYEEKIAILQATDVSERVGKVHELVSRQLNTIKVTRKISSTVDQTLNKQQKEYILRQKLSAIKKELSQATGDDGGEEEDDASELQKRIDAAELSTEARTVATKELKRLKRMQPQQAEYQVIRTYLDHILEVPWLKQSQSQALERTSIEAARRQLDDDHFGLEKVKKRLIEYLAILRLRQMLEAEKTPEFKL</sequence>
<dbReference type="GO" id="GO:0004252">
    <property type="term" value="F:serine-type endopeptidase activity"/>
    <property type="evidence" value="ECO:0007669"/>
    <property type="project" value="InterPro"/>
</dbReference>
<reference evidence="7 8" key="1">
    <citation type="submission" date="2016-07" db="EMBL/GenBank/DDBJ databases">
        <title>Pervasive Adenine N6-methylation of Active Genes in Fungi.</title>
        <authorList>
            <consortium name="DOE Joint Genome Institute"/>
            <person name="Mondo S.J."/>
            <person name="Dannebaum R.O."/>
            <person name="Kuo R.C."/>
            <person name="Labutti K."/>
            <person name="Haridas S."/>
            <person name="Kuo A."/>
            <person name="Salamov A."/>
            <person name="Ahrendt S.R."/>
            <person name="Lipzen A."/>
            <person name="Sullivan W."/>
            <person name="Andreopoulos W.B."/>
            <person name="Clum A."/>
            <person name="Lindquist E."/>
            <person name="Daum C."/>
            <person name="Ramamoorthy G.K."/>
            <person name="Gryganskyi A."/>
            <person name="Culley D."/>
            <person name="Magnuson J.K."/>
            <person name="James T.Y."/>
            <person name="O'Malley M.A."/>
            <person name="Stajich J.E."/>
            <person name="Spatafora J.W."/>
            <person name="Visel A."/>
            <person name="Grigoriev I.V."/>
        </authorList>
    </citation>
    <scope>NUCLEOTIDE SEQUENCE [LARGE SCALE GENOMIC DNA]</scope>
    <source>
        <strain evidence="7 8">12-1054</strain>
    </source>
</reference>
<evidence type="ECO:0000313" key="7">
    <source>
        <dbReference type="EMBL" id="ORY84349.1"/>
    </source>
</evidence>
<dbReference type="InterPro" id="IPR046336">
    <property type="entry name" value="Lon_prtase_N_sf"/>
</dbReference>
<dbReference type="Gene3D" id="1.20.5.5270">
    <property type="match status" value="1"/>
</dbReference>
<keyword evidence="1 7" id="KW-0645">Protease</keyword>
<gene>
    <name evidence="7" type="ORF">BCR37DRAFT_264944</name>
</gene>
<organism evidence="7 8">
    <name type="scientific">Protomyces lactucae-debilis</name>
    <dbReference type="NCBI Taxonomy" id="2754530"/>
    <lineage>
        <taxon>Eukaryota</taxon>
        <taxon>Fungi</taxon>
        <taxon>Dikarya</taxon>
        <taxon>Ascomycota</taxon>
        <taxon>Taphrinomycotina</taxon>
        <taxon>Taphrinomycetes</taxon>
        <taxon>Taphrinales</taxon>
        <taxon>Protomycetaceae</taxon>
        <taxon>Protomyces</taxon>
    </lineage>
</organism>
<accession>A0A1Y2FK91</accession>
<dbReference type="PROSITE" id="PS51787">
    <property type="entry name" value="LON_N"/>
    <property type="match status" value="1"/>
</dbReference>
<dbReference type="GO" id="GO:0006508">
    <property type="term" value="P:proteolysis"/>
    <property type="evidence" value="ECO:0007669"/>
    <property type="project" value="UniProtKB-KW"/>
</dbReference>
<evidence type="ECO:0000256" key="4">
    <source>
        <dbReference type="ARBA" id="ARBA00022825"/>
    </source>
</evidence>
<dbReference type="OrthoDB" id="2411602at2759"/>
<dbReference type="GeneID" id="63783338"/>
<dbReference type="EMBL" id="MCFI01000006">
    <property type="protein sequence ID" value="ORY84349.1"/>
    <property type="molecule type" value="Genomic_DNA"/>
</dbReference>
<dbReference type="Pfam" id="PF02190">
    <property type="entry name" value="LON_substr_bdg"/>
    <property type="match status" value="1"/>
</dbReference>
<evidence type="ECO:0000256" key="2">
    <source>
        <dbReference type="ARBA" id="ARBA00022741"/>
    </source>
</evidence>
<dbReference type="AlphaFoldDB" id="A0A1Y2FK91"/>
<keyword evidence="8" id="KW-1185">Reference proteome</keyword>
<dbReference type="Gene3D" id="1.20.58.1480">
    <property type="match status" value="1"/>
</dbReference>
<evidence type="ECO:0000256" key="1">
    <source>
        <dbReference type="ARBA" id="ARBA00022670"/>
    </source>
</evidence>
<dbReference type="FunFam" id="1.20.5.5270:FF:000002">
    <property type="entry name" value="Lon protease homolog"/>
    <property type="match status" value="1"/>
</dbReference>
<name>A0A1Y2FK91_PROLT</name>